<dbReference type="Gene3D" id="3.10.450.50">
    <property type="match status" value="1"/>
</dbReference>
<feature type="domain" description="SnoaL-like" evidence="1">
    <location>
        <begin position="19"/>
        <end position="115"/>
    </location>
</feature>
<accession>A0A0K1QF40</accession>
<dbReference type="SUPFAM" id="SSF54427">
    <property type="entry name" value="NTF2-like"/>
    <property type="match status" value="1"/>
</dbReference>
<dbReference type="InterPro" id="IPR037401">
    <property type="entry name" value="SnoaL-like"/>
</dbReference>
<dbReference type="AlphaFoldDB" id="A0A0K1QF40"/>
<dbReference type="InterPro" id="IPR032710">
    <property type="entry name" value="NTF2-like_dom_sf"/>
</dbReference>
<evidence type="ECO:0000259" key="1">
    <source>
        <dbReference type="Pfam" id="PF12680"/>
    </source>
</evidence>
<dbReference type="Proteomes" id="UP000064967">
    <property type="component" value="Chromosome"/>
</dbReference>
<keyword evidence="3" id="KW-1185">Reference proteome</keyword>
<evidence type="ECO:0000313" key="3">
    <source>
        <dbReference type="Proteomes" id="UP000064967"/>
    </source>
</evidence>
<protein>
    <recommendedName>
        <fullName evidence="1">SnoaL-like domain-containing protein</fullName>
    </recommendedName>
</protein>
<reference evidence="2 3" key="1">
    <citation type="submission" date="2015-08" db="EMBL/GenBank/DDBJ databases">
        <authorList>
            <person name="Babu N.S."/>
            <person name="Beckwith C.J."/>
            <person name="Beseler K.G."/>
            <person name="Brison A."/>
            <person name="Carone J.V."/>
            <person name="Caskin T.P."/>
            <person name="Diamond M."/>
            <person name="Durham M.E."/>
            <person name="Foxe J.M."/>
            <person name="Go M."/>
            <person name="Henderson B.A."/>
            <person name="Jones I.B."/>
            <person name="McGettigan J.A."/>
            <person name="Micheletti S.J."/>
            <person name="Nasrallah M.E."/>
            <person name="Ortiz D."/>
            <person name="Piller C.R."/>
            <person name="Privatt S.R."/>
            <person name="Schneider S.L."/>
            <person name="Sharp S."/>
            <person name="Smith T.C."/>
            <person name="Stanton J.D."/>
            <person name="Ullery H.E."/>
            <person name="Wilson R.J."/>
            <person name="Serrano M.G."/>
            <person name="Buck G."/>
            <person name="Lee V."/>
            <person name="Wang Y."/>
            <person name="Carvalho R."/>
            <person name="Voegtly L."/>
            <person name="Shi R."/>
            <person name="Duckworth R."/>
            <person name="Johnson A."/>
            <person name="Loviza R."/>
            <person name="Walstead R."/>
            <person name="Shah Z."/>
            <person name="Kiflezghi M."/>
            <person name="Wade K."/>
            <person name="Ball S.L."/>
            <person name="Bradley K.W."/>
            <person name="Asai D.J."/>
            <person name="Bowman C.A."/>
            <person name="Russell D.A."/>
            <person name="Pope W.H."/>
            <person name="Jacobs-Sera D."/>
            <person name="Hendrix R.W."/>
            <person name="Hatfull G.F."/>
        </authorList>
    </citation>
    <scope>NUCLEOTIDE SEQUENCE [LARGE SCALE GENOMIC DNA]</scope>
    <source>
        <strain evidence="2 3">DSM 27648</strain>
    </source>
</reference>
<dbReference type="Pfam" id="PF12680">
    <property type="entry name" value="SnoaL_2"/>
    <property type="match status" value="1"/>
</dbReference>
<gene>
    <name evidence="2" type="ORF">AKJ09_10930</name>
</gene>
<evidence type="ECO:0000313" key="2">
    <source>
        <dbReference type="EMBL" id="AKV04267.1"/>
    </source>
</evidence>
<name>A0A0K1QF40_9BACT</name>
<dbReference type="KEGG" id="llu:AKJ09_10930"/>
<proteinExistence type="predicted"/>
<dbReference type="EMBL" id="CP012333">
    <property type="protein sequence ID" value="AKV04267.1"/>
    <property type="molecule type" value="Genomic_DNA"/>
</dbReference>
<sequence length="137" mass="15441">MTMETHPKALTHEEAANYVARFAERWNPLQPAALGDLMHEDTQNRIPPMTSPADRVGVIAHFEGTKKLLPDLRLVPTRWAANGDALFIEWRAEATVKGQTLTWTGVDRVQLRDGKTYAAEAYWDTRRVAELVAAAMR</sequence>
<organism evidence="2 3">
    <name type="scientific">Labilithrix luteola</name>
    <dbReference type="NCBI Taxonomy" id="1391654"/>
    <lineage>
        <taxon>Bacteria</taxon>
        <taxon>Pseudomonadati</taxon>
        <taxon>Myxococcota</taxon>
        <taxon>Polyangia</taxon>
        <taxon>Polyangiales</taxon>
        <taxon>Labilitrichaceae</taxon>
        <taxon>Labilithrix</taxon>
    </lineage>
</organism>